<dbReference type="GO" id="GO:0003677">
    <property type="term" value="F:DNA binding"/>
    <property type="evidence" value="ECO:0007669"/>
    <property type="project" value="UniProtKB-KW"/>
</dbReference>
<dbReference type="GO" id="GO:0004520">
    <property type="term" value="F:DNA endonuclease activity"/>
    <property type="evidence" value="ECO:0007669"/>
    <property type="project" value="InterPro"/>
</dbReference>
<keyword evidence="1 10" id="KW-0540">Nuclease</keyword>
<protein>
    <recommendedName>
        <fullName evidence="10">CRISPR-associated endonuclease Cas1</fullName>
        <ecNumber evidence="10">3.1.-.-</ecNumber>
    </recommendedName>
</protein>
<dbReference type="GO" id="GO:0043571">
    <property type="term" value="P:maintenance of CRISPR repeat elements"/>
    <property type="evidence" value="ECO:0007669"/>
    <property type="project" value="UniProtKB-UniRule"/>
</dbReference>
<name>R7AIU6_9FIRM</name>
<evidence type="ECO:0000256" key="9">
    <source>
        <dbReference type="ARBA" id="ARBA00038592"/>
    </source>
</evidence>
<dbReference type="InterPro" id="IPR042206">
    <property type="entry name" value="CRISPR-assoc_Cas1_C"/>
</dbReference>
<keyword evidence="4 10" id="KW-0378">Hydrolase</keyword>
<evidence type="ECO:0000256" key="7">
    <source>
        <dbReference type="ARBA" id="ARBA00023125"/>
    </source>
</evidence>
<organism evidence="11 12">
    <name type="scientific">Bacteroides pectinophilus CAG:437</name>
    <dbReference type="NCBI Taxonomy" id="1263051"/>
    <lineage>
        <taxon>Bacteria</taxon>
        <taxon>Bacillati</taxon>
        <taxon>Bacillota</taxon>
        <taxon>Clostridia</taxon>
        <taxon>Eubacteriales</taxon>
    </lineage>
</organism>
<evidence type="ECO:0000256" key="6">
    <source>
        <dbReference type="ARBA" id="ARBA00023118"/>
    </source>
</evidence>
<evidence type="ECO:0000256" key="10">
    <source>
        <dbReference type="HAMAP-Rule" id="MF_01470"/>
    </source>
</evidence>
<keyword evidence="2 10" id="KW-0479">Metal-binding</keyword>
<evidence type="ECO:0000256" key="8">
    <source>
        <dbReference type="ARBA" id="ARBA00023211"/>
    </source>
</evidence>
<evidence type="ECO:0000256" key="2">
    <source>
        <dbReference type="ARBA" id="ARBA00022723"/>
    </source>
</evidence>
<comment type="subunit">
    <text evidence="9 10">Homodimer, forms a heterotetramer with a Cas2 homodimer.</text>
</comment>
<dbReference type="Proteomes" id="UP000018141">
    <property type="component" value="Unassembled WGS sequence"/>
</dbReference>
<evidence type="ECO:0000256" key="3">
    <source>
        <dbReference type="ARBA" id="ARBA00022759"/>
    </source>
</evidence>
<evidence type="ECO:0000256" key="1">
    <source>
        <dbReference type="ARBA" id="ARBA00022722"/>
    </source>
</evidence>
<comment type="similarity">
    <text evidence="10">Belongs to the CRISPR-associated endonuclease Cas1 family.</text>
</comment>
<feature type="binding site" evidence="10">
    <location>
        <position position="149"/>
    </location>
    <ligand>
        <name>Mn(2+)</name>
        <dbReference type="ChEBI" id="CHEBI:29035"/>
    </ligand>
</feature>
<dbReference type="GO" id="GO:0046872">
    <property type="term" value="F:metal ion binding"/>
    <property type="evidence" value="ECO:0007669"/>
    <property type="project" value="UniProtKB-UniRule"/>
</dbReference>
<gene>
    <name evidence="10" type="primary">cas1</name>
    <name evidence="11" type="ORF">BN656_02033</name>
</gene>
<evidence type="ECO:0000313" key="11">
    <source>
        <dbReference type="EMBL" id="CDD58290.1"/>
    </source>
</evidence>
<dbReference type="GO" id="GO:0016787">
    <property type="term" value="F:hydrolase activity"/>
    <property type="evidence" value="ECO:0007669"/>
    <property type="project" value="UniProtKB-KW"/>
</dbReference>
<dbReference type="GO" id="GO:0051607">
    <property type="term" value="P:defense response to virus"/>
    <property type="evidence" value="ECO:0007669"/>
    <property type="project" value="UniProtKB-UniRule"/>
</dbReference>
<sequence length="298" mass="34297">MAFRVVLIENEVTIKVKLNNLIVTKCGEDVWIPLDDISMIVVDNLCSNLSTRLMCQLSEQGIGLMICNQQHLPTGFYSSYDNHSRSSKVIGFQIEKDRKYYGDLWKKIVTVKIENQAKAYGMITDDKEGADKIREFSRDILNADKSNREAHAAKVYFNLLMGTSFSRGNEDILLNSGLDYGYAVLRGYIARACVGYGLNTQIGIHHKSEYNRFNLVDDLMEPLRPMVDIVAYNSMKNDEYFTPEHRRKLVNILNMKIVYRNKKMYVCNMIENYVEQYASFVMGRTDDIVFPRISELVG</sequence>
<reference evidence="11" key="1">
    <citation type="submission" date="2012-11" db="EMBL/GenBank/DDBJ databases">
        <title>Dependencies among metagenomic species, viruses, plasmids and units of genetic variation.</title>
        <authorList>
            <person name="Nielsen H.B."/>
            <person name="Almeida M."/>
            <person name="Juncker A.S."/>
            <person name="Rasmussen S."/>
            <person name="Li J."/>
            <person name="Sunagawa S."/>
            <person name="Plichta D."/>
            <person name="Gautier L."/>
            <person name="Le Chatelier E."/>
            <person name="Peletier E."/>
            <person name="Bonde I."/>
            <person name="Nielsen T."/>
            <person name="Manichanh C."/>
            <person name="Arumugam M."/>
            <person name="Batto J."/>
            <person name="Santos M.B.Q.D."/>
            <person name="Blom N."/>
            <person name="Borruel N."/>
            <person name="Burgdorf K.S."/>
            <person name="Boumezbeur F."/>
            <person name="Casellas F."/>
            <person name="Dore J."/>
            <person name="Guarner F."/>
            <person name="Hansen T."/>
            <person name="Hildebrand F."/>
            <person name="Kaas R.S."/>
            <person name="Kennedy S."/>
            <person name="Kristiansen K."/>
            <person name="Kultima J.R."/>
            <person name="Leonard P."/>
            <person name="Levenez F."/>
            <person name="Lund O."/>
            <person name="Moumen B."/>
            <person name="Le Paslier D."/>
            <person name="Pons N."/>
            <person name="Pedersen O."/>
            <person name="Prifti E."/>
            <person name="Qin J."/>
            <person name="Raes J."/>
            <person name="Tap J."/>
            <person name="Tims S."/>
            <person name="Ussery D.W."/>
            <person name="Yamada T."/>
            <person name="MetaHit consortium"/>
            <person name="Renault P."/>
            <person name="Sicheritz-Ponten T."/>
            <person name="Bork P."/>
            <person name="Wang J."/>
            <person name="Brunak S."/>
            <person name="Ehrlich S.D."/>
        </authorList>
    </citation>
    <scope>NUCLEOTIDE SEQUENCE [LARGE SCALE GENOMIC DNA]</scope>
</reference>
<comment type="function">
    <text evidence="10">CRISPR (clustered regularly interspaced short palindromic repeat), is an adaptive immune system that provides protection against mobile genetic elements (viruses, transposable elements and conjugative plasmids). CRISPR clusters contain spacers, sequences complementary to antecedent mobile elements, and target invading nucleic acids. CRISPR clusters are transcribed and processed into CRISPR RNA (crRNA). Acts as a dsDNA endonuclease. Involved in the integration of spacer DNA into the CRISPR cassette.</text>
</comment>
<evidence type="ECO:0000256" key="4">
    <source>
        <dbReference type="ARBA" id="ARBA00022801"/>
    </source>
</evidence>
<dbReference type="NCBIfam" id="TIGR00287">
    <property type="entry name" value="cas1"/>
    <property type="match status" value="1"/>
</dbReference>
<comment type="cofactor">
    <cofactor evidence="10">
        <name>Mg(2+)</name>
        <dbReference type="ChEBI" id="CHEBI:18420"/>
    </cofactor>
    <cofactor evidence="10">
        <name>Mn(2+)</name>
        <dbReference type="ChEBI" id="CHEBI:29035"/>
    </cofactor>
</comment>
<feature type="binding site" evidence="10">
    <location>
        <position position="206"/>
    </location>
    <ligand>
        <name>Mn(2+)</name>
        <dbReference type="ChEBI" id="CHEBI:29035"/>
    </ligand>
</feature>
<dbReference type="EMBL" id="CBHH010000055">
    <property type="protein sequence ID" value="CDD58290.1"/>
    <property type="molecule type" value="Genomic_DNA"/>
</dbReference>
<proteinExistence type="inferred from homology"/>
<dbReference type="HAMAP" id="MF_01470">
    <property type="entry name" value="Cas1"/>
    <property type="match status" value="1"/>
</dbReference>
<dbReference type="EC" id="3.1.-.-" evidence="10"/>
<evidence type="ECO:0000313" key="12">
    <source>
        <dbReference type="Proteomes" id="UP000018141"/>
    </source>
</evidence>
<dbReference type="NCBIfam" id="TIGR03639">
    <property type="entry name" value="cas1_NMENI"/>
    <property type="match status" value="1"/>
</dbReference>
<keyword evidence="6 10" id="KW-0051">Antiviral defense</keyword>
<dbReference type="PANTHER" id="PTHR34353">
    <property type="entry name" value="CRISPR-ASSOCIATED ENDONUCLEASE CAS1 1"/>
    <property type="match status" value="1"/>
</dbReference>
<dbReference type="InterPro" id="IPR019855">
    <property type="entry name" value="CRISPR-assoc_Cas1_NMENI"/>
</dbReference>
<dbReference type="InterPro" id="IPR050646">
    <property type="entry name" value="Cas1"/>
</dbReference>
<keyword evidence="3 10" id="KW-0255">Endonuclease</keyword>
<dbReference type="AlphaFoldDB" id="R7AIU6"/>
<keyword evidence="7 10" id="KW-0238">DNA-binding</keyword>
<comment type="caution">
    <text evidence="11">The sequence shown here is derived from an EMBL/GenBank/DDBJ whole genome shotgun (WGS) entry which is preliminary data.</text>
</comment>
<dbReference type="PANTHER" id="PTHR34353:SF2">
    <property type="entry name" value="CRISPR-ASSOCIATED ENDONUCLEASE CAS1 1"/>
    <property type="match status" value="1"/>
</dbReference>
<dbReference type="InterPro" id="IPR002729">
    <property type="entry name" value="CRISPR-assoc_Cas1"/>
</dbReference>
<feature type="binding site" evidence="10">
    <location>
        <position position="221"/>
    </location>
    <ligand>
        <name>Mn(2+)</name>
        <dbReference type="ChEBI" id="CHEBI:29035"/>
    </ligand>
</feature>
<accession>R7AIU6</accession>
<dbReference type="Pfam" id="PF01867">
    <property type="entry name" value="Cas_Cas1"/>
    <property type="match status" value="1"/>
</dbReference>
<keyword evidence="8 10" id="KW-0464">Manganese</keyword>
<evidence type="ECO:0000256" key="5">
    <source>
        <dbReference type="ARBA" id="ARBA00022842"/>
    </source>
</evidence>
<dbReference type="Gene3D" id="1.20.120.920">
    <property type="entry name" value="CRISPR-associated endonuclease Cas1, C-terminal domain"/>
    <property type="match status" value="1"/>
</dbReference>
<keyword evidence="5 10" id="KW-0460">Magnesium</keyword>